<dbReference type="EMBL" id="LR215039">
    <property type="protein sequence ID" value="VEU76436.1"/>
    <property type="molecule type" value="Genomic_DNA"/>
</dbReference>
<feature type="transmembrane region" description="Helical" evidence="1">
    <location>
        <begin position="64"/>
        <end position="88"/>
    </location>
</feature>
<gene>
    <name evidence="2" type="ORF">NCTC10179_00622</name>
</gene>
<organism evidence="2 3">
    <name type="scientific">Mycoplasmopsis columboralis</name>
    <dbReference type="NCBI Taxonomy" id="171282"/>
    <lineage>
        <taxon>Bacteria</taxon>
        <taxon>Bacillati</taxon>
        <taxon>Mycoplasmatota</taxon>
        <taxon>Mycoplasmoidales</taxon>
        <taxon>Metamycoplasmataceae</taxon>
        <taxon>Mycoplasmopsis</taxon>
    </lineage>
</organism>
<dbReference type="Proteomes" id="UP000289497">
    <property type="component" value="Chromosome"/>
</dbReference>
<keyword evidence="1" id="KW-0472">Membrane</keyword>
<protein>
    <submittedName>
        <fullName evidence="2">Uncharacterized protein</fullName>
    </submittedName>
</protein>
<evidence type="ECO:0000313" key="2">
    <source>
        <dbReference type="EMBL" id="VEU76436.1"/>
    </source>
</evidence>
<name>A0A449B770_9BACT</name>
<reference evidence="2 3" key="1">
    <citation type="submission" date="2019-01" db="EMBL/GenBank/DDBJ databases">
        <authorList>
            <consortium name="Pathogen Informatics"/>
        </authorList>
    </citation>
    <scope>NUCLEOTIDE SEQUENCE [LARGE SCALE GENOMIC DNA]</scope>
    <source>
        <strain evidence="2 3">NCTC10179</strain>
    </source>
</reference>
<sequence>MNEKLKKYESAYDFHKKKKVENPVLQKYTRWELIKKLKYVNPYFVEEAEQEQETVQEKKKLSRVWWIILIIIVIILLILLAILIAYLADFFIYKDTDLDGLLLTKAQRYHGVLWRHF</sequence>
<evidence type="ECO:0000313" key="3">
    <source>
        <dbReference type="Proteomes" id="UP000289497"/>
    </source>
</evidence>
<keyword evidence="1" id="KW-1133">Transmembrane helix</keyword>
<keyword evidence="1" id="KW-0812">Transmembrane</keyword>
<dbReference type="KEGG" id="mcou:NCTC10179_00622"/>
<accession>A0A449B770</accession>
<keyword evidence="3" id="KW-1185">Reference proteome</keyword>
<dbReference type="AlphaFoldDB" id="A0A449B770"/>
<evidence type="ECO:0000256" key="1">
    <source>
        <dbReference type="SAM" id="Phobius"/>
    </source>
</evidence>
<proteinExistence type="predicted"/>
<dbReference type="RefSeq" id="WP_129693793.1">
    <property type="nucleotide sequence ID" value="NZ_LR215039.1"/>
</dbReference>